<organism evidence="3">
    <name type="scientific">Trypanosoma congolense (strain IL3000)</name>
    <dbReference type="NCBI Taxonomy" id="1068625"/>
    <lineage>
        <taxon>Eukaryota</taxon>
        <taxon>Discoba</taxon>
        <taxon>Euglenozoa</taxon>
        <taxon>Kinetoplastea</taxon>
        <taxon>Metakinetoplastina</taxon>
        <taxon>Trypanosomatida</taxon>
        <taxon>Trypanosomatidae</taxon>
        <taxon>Trypanosoma</taxon>
        <taxon>Nannomonas</taxon>
    </lineage>
</organism>
<feature type="region of interest" description="Disordered" evidence="1">
    <location>
        <begin position="1"/>
        <end position="28"/>
    </location>
</feature>
<feature type="transmembrane region" description="Helical" evidence="2">
    <location>
        <begin position="64"/>
        <end position="82"/>
    </location>
</feature>
<keyword evidence="2" id="KW-1133">Transmembrane helix</keyword>
<dbReference type="VEuPathDB" id="TriTrypDB:TcIL3000.11.1430"/>
<reference evidence="3" key="1">
    <citation type="journal article" date="2012" name="Proc. Natl. Acad. Sci. U.S.A.">
        <title>Antigenic diversity is generated by distinct evolutionary mechanisms in African trypanosome species.</title>
        <authorList>
            <person name="Jackson A.P."/>
            <person name="Berry A."/>
            <person name="Aslett M."/>
            <person name="Allison H.C."/>
            <person name="Burton P."/>
            <person name="Vavrova-Anderson J."/>
            <person name="Brown R."/>
            <person name="Browne H."/>
            <person name="Corton N."/>
            <person name="Hauser H."/>
            <person name="Gamble J."/>
            <person name="Gilderthorp R."/>
            <person name="Marcello L."/>
            <person name="McQuillan J."/>
            <person name="Otto T.D."/>
            <person name="Quail M.A."/>
            <person name="Sanders M.J."/>
            <person name="van Tonder A."/>
            <person name="Ginger M.L."/>
            <person name="Field M.C."/>
            <person name="Barry J.D."/>
            <person name="Hertz-Fowler C."/>
            <person name="Berriman M."/>
        </authorList>
    </citation>
    <scope>NUCLEOTIDE SEQUENCE</scope>
    <source>
        <strain evidence="3">IL3000</strain>
    </source>
</reference>
<name>G0UZE0_TRYCI</name>
<accession>G0UZE0</accession>
<evidence type="ECO:0000313" key="3">
    <source>
        <dbReference type="EMBL" id="CCC94759.1"/>
    </source>
</evidence>
<evidence type="ECO:0000256" key="1">
    <source>
        <dbReference type="SAM" id="MobiDB-lite"/>
    </source>
</evidence>
<protein>
    <submittedName>
        <fullName evidence="3">Uncharacterized protein</fullName>
    </submittedName>
</protein>
<dbReference type="EMBL" id="HE575324">
    <property type="protein sequence ID" value="CCC94759.1"/>
    <property type="molecule type" value="Genomic_DNA"/>
</dbReference>
<proteinExistence type="predicted"/>
<sequence>MLQRTGLSRSLPRVERRRRRGQNAVRSPVPDIPKSAGGYFFRQMRPYLPVTWQYGWRWKLLQGVWLGSAFSFAGYLMYVMFYRDTEATIAEKASRYTYVRNEQGQVVDIGYKPIVDSAKRAQRRAQRLLEEDDE</sequence>
<dbReference type="AlphaFoldDB" id="G0UZE0"/>
<evidence type="ECO:0000256" key="2">
    <source>
        <dbReference type="SAM" id="Phobius"/>
    </source>
</evidence>
<keyword evidence="2" id="KW-0472">Membrane</keyword>
<gene>
    <name evidence="3" type="ORF">TCIL3000_11_1430</name>
</gene>
<keyword evidence="2" id="KW-0812">Transmembrane</keyword>